<dbReference type="Pfam" id="PF05704">
    <property type="entry name" value="Caps_synth"/>
    <property type="match status" value="1"/>
</dbReference>
<accession>A0A2V2A1Z5</accession>
<dbReference type="RefSeq" id="WP_109591279.1">
    <property type="nucleotide sequence ID" value="NZ_CAJGZY010000008.1"/>
</dbReference>
<dbReference type="GeneID" id="60255320"/>
<dbReference type="SUPFAM" id="SSF53448">
    <property type="entry name" value="Nucleotide-diphospho-sugar transferases"/>
    <property type="match status" value="1"/>
</dbReference>
<proteinExistence type="predicted"/>
<dbReference type="GO" id="GO:0000030">
    <property type="term" value="F:mannosyltransferase activity"/>
    <property type="evidence" value="ECO:0007669"/>
    <property type="project" value="TreeGrafter"/>
</dbReference>
<protein>
    <submittedName>
        <fullName evidence="2">Capsular polysaccharide synthesis protein</fullName>
    </submittedName>
</protein>
<organism evidence="2 3">
    <name type="scientific">Psychrobacter immobilis</name>
    <dbReference type="NCBI Taxonomy" id="498"/>
    <lineage>
        <taxon>Bacteria</taxon>
        <taxon>Pseudomonadati</taxon>
        <taxon>Pseudomonadota</taxon>
        <taxon>Gammaproteobacteria</taxon>
        <taxon>Moraxellales</taxon>
        <taxon>Moraxellaceae</taxon>
        <taxon>Psychrobacter</taxon>
    </lineage>
</organism>
<feature type="compositionally biased region" description="Polar residues" evidence="1">
    <location>
        <begin position="1"/>
        <end position="16"/>
    </location>
</feature>
<comment type="caution">
    <text evidence="2">The sequence shown here is derived from an EMBL/GenBank/DDBJ whole genome shotgun (WGS) entry which is preliminary data.</text>
</comment>
<dbReference type="InterPro" id="IPR029044">
    <property type="entry name" value="Nucleotide-diphossugar_trans"/>
</dbReference>
<dbReference type="Proteomes" id="UP000245655">
    <property type="component" value="Unassembled WGS sequence"/>
</dbReference>
<sequence length="341" mass="40561">MANVEESSTLDSSNISPHFFSDSESHKQLKKKKKKPYRYLYNLITPHSKRKAFEKEANLEQQNQVAACWASFIELYYSDKLEYFSLQPKKEFYDEKIIWQYWGQGINENQLPEAVKLYFKSIDKHCPDYKIIRLDDSNIHEYLDLPQFVWDKKTLSGFKPAFFADLLRLALLDVYGGVWLDATIYLTEPLPNMLQDNGFFMYQRATDAHNKQQWHKFNSYYFNWDSKHKVNLLNSVIFAHKKNPVIHTCLDLMLNFWKTQEYIPHYFFFQILFDTLIKGKLAQYQCPIIDDTKPHLLVATLHNPYAEADYQNIVSQAGIHKMSYVKQVRPDSYYEYLLKNT</sequence>
<reference evidence="2 3" key="1">
    <citation type="submission" date="2018-05" db="EMBL/GenBank/DDBJ databases">
        <title>Genomic Encyclopedia of Type Strains, Phase IV (KMG-IV): sequencing the most valuable type-strain genomes for metagenomic binning, comparative biology and taxonomic classification.</title>
        <authorList>
            <person name="Goeker M."/>
        </authorList>
    </citation>
    <scope>NUCLEOTIDE SEQUENCE [LARGE SCALE GENOMIC DNA]</scope>
    <source>
        <strain evidence="2 3">DSM 7229</strain>
    </source>
</reference>
<dbReference type="GO" id="GO:0016020">
    <property type="term" value="C:membrane"/>
    <property type="evidence" value="ECO:0007669"/>
    <property type="project" value="GOC"/>
</dbReference>
<dbReference type="PANTHER" id="PTHR32385">
    <property type="entry name" value="MANNOSYL PHOSPHORYLINOSITOL CERAMIDE SYNTHASE"/>
    <property type="match status" value="1"/>
</dbReference>
<dbReference type="InterPro" id="IPR051706">
    <property type="entry name" value="Glycosyltransferase_domain"/>
</dbReference>
<evidence type="ECO:0000313" key="2">
    <source>
        <dbReference type="EMBL" id="PWK11375.1"/>
    </source>
</evidence>
<dbReference type="AlphaFoldDB" id="A0A2V2A1Z5"/>
<dbReference type="GO" id="GO:0051999">
    <property type="term" value="P:mannosyl-inositol phosphorylceramide biosynthetic process"/>
    <property type="evidence" value="ECO:0007669"/>
    <property type="project" value="TreeGrafter"/>
</dbReference>
<name>A0A2V2A1Z5_PSYIM</name>
<dbReference type="Gene3D" id="3.90.550.20">
    <property type="match status" value="1"/>
</dbReference>
<evidence type="ECO:0000313" key="3">
    <source>
        <dbReference type="Proteomes" id="UP000245655"/>
    </source>
</evidence>
<dbReference type="InterPro" id="IPR008441">
    <property type="entry name" value="AfumC-like_glycosyl_Trfase"/>
</dbReference>
<keyword evidence="3" id="KW-1185">Reference proteome</keyword>
<dbReference type="PANTHER" id="PTHR32385:SF15">
    <property type="entry name" value="INOSITOL PHOSPHOCERAMIDE MANNOSYLTRANSFERASE 1"/>
    <property type="match status" value="1"/>
</dbReference>
<dbReference type="EMBL" id="QGGM01000008">
    <property type="protein sequence ID" value="PWK11375.1"/>
    <property type="molecule type" value="Genomic_DNA"/>
</dbReference>
<feature type="region of interest" description="Disordered" evidence="1">
    <location>
        <begin position="1"/>
        <end position="33"/>
    </location>
</feature>
<gene>
    <name evidence="2" type="ORF">C8D84_10815</name>
</gene>
<evidence type="ECO:0000256" key="1">
    <source>
        <dbReference type="SAM" id="MobiDB-lite"/>
    </source>
</evidence>